<keyword evidence="2" id="KW-0472">Membrane</keyword>
<feature type="region of interest" description="Disordered" evidence="1">
    <location>
        <begin position="28"/>
        <end position="61"/>
    </location>
</feature>
<reference evidence="4 5" key="1">
    <citation type="submission" date="2023-12" db="EMBL/GenBank/DDBJ databases">
        <title>Sinomonas terricola sp. nov, isolated from litchi orchard soil in Guangdong, PR China.</title>
        <authorList>
            <person name="Jiaxin W."/>
            <person name="Yang Z."/>
            <person name="Honghui Z."/>
        </authorList>
    </citation>
    <scope>NUCLEOTIDE SEQUENCE [LARGE SCALE GENOMIC DNA]</scope>
    <source>
        <strain evidence="4 5">JGH33</strain>
    </source>
</reference>
<dbReference type="Proteomes" id="UP001304769">
    <property type="component" value="Unassembled WGS sequence"/>
</dbReference>
<accession>A0ABU5T5K3</accession>
<comment type="caution">
    <text evidence="4">The sequence shown here is derived from an EMBL/GenBank/DDBJ whole genome shotgun (WGS) entry which is preliminary data.</text>
</comment>
<evidence type="ECO:0000256" key="3">
    <source>
        <dbReference type="SAM" id="SignalP"/>
    </source>
</evidence>
<name>A0ABU5T5K3_9MICC</name>
<dbReference type="EMBL" id="JAYGGQ010000006">
    <property type="protein sequence ID" value="MEA5454948.1"/>
    <property type="molecule type" value="Genomic_DNA"/>
</dbReference>
<feature type="chain" id="PRO_5045608480" description="Sortase" evidence="3">
    <location>
        <begin position="27"/>
        <end position="214"/>
    </location>
</feature>
<gene>
    <name evidence="4" type="ORF">SPF06_09470</name>
</gene>
<dbReference type="RefSeq" id="WP_323278804.1">
    <property type="nucleotide sequence ID" value="NZ_JAYGGQ010000006.1"/>
</dbReference>
<feature type="compositionally biased region" description="Basic and acidic residues" evidence="1">
    <location>
        <begin position="35"/>
        <end position="55"/>
    </location>
</feature>
<sequence>MLKKSFAILTIAVVALLGVQPSAASAAGPLPIADRGQDDGHGQGGDRGRGEDHGHGGYVPHGSITISGLPIPGGTIIIIFGPSSFRPGEQVTITVGDRTVGGGHHVTLGAVMADVASTEKQAADDGSLNVTMKLPSDAAGTQEVTATGVSSGNVGTAATTVVPPDSAANAVPASLTTATATLPLLLIWVGTGALALAVAAVGTLAFVRRQRQAA</sequence>
<keyword evidence="3" id="KW-0732">Signal</keyword>
<organism evidence="4 5">
    <name type="scientific">Sinomonas terricola</name>
    <dbReference type="NCBI Taxonomy" id="3110330"/>
    <lineage>
        <taxon>Bacteria</taxon>
        <taxon>Bacillati</taxon>
        <taxon>Actinomycetota</taxon>
        <taxon>Actinomycetes</taxon>
        <taxon>Micrococcales</taxon>
        <taxon>Micrococcaceae</taxon>
        <taxon>Sinomonas</taxon>
    </lineage>
</organism>
<evidence type="ECO:0000256" key="2">
    <source>
        <dbReference type="SAM" id="Phobius"/>
    </source>
</evidence>
<evidence type="ECO:0008006" key="6">
    <source>
        <dbReference type="Google" id="ProtNLM"/>
    </source>
</evidence>
<keyword evidence="2" id="KW-1133">Transmembrane helix</keyword>
<feature type="transmembrane region" description="Helical" evidence="2">
    <location>
        <begin position="185"/>
        <end position="207"/>
    </location>
</feature>
<evidence type="ECO:0000256" key="1">
    <source>
        <dbReference type="SAM" id="MobiDB-lite"/>
    </source>
</evidence>
<keyword evidence="2" id="KW-0812">Transmembrane</keyword>
<feature type="signal peptide" evidence="3">
    <location>
        <begin position="1"/>
        <end position="26"/>
    </location>
</feature>
<evidence type="ECO:0000313" key="5">
    <source>
        <dbReference type="Proteomes" id="UP001304769"/>
    </source>
</evidence>
<protein>
    <recommendedName>
        <fullName evidence="6">Sortase</fullName>
    </recommendedName>
</protein>
<proteinExistence type="predicted"/>
<keyword evidence="5" id="KW-1185">Reference proteome</keyword>
<evidence type="ECO:0000313" key="4">
    <source>
        <dbReference type="EMBL" id="MEA5454948.1"/>
    </source>
</evidence>